<dbReference type="Pfam" id="PF11751">
    <property type="entry name" value="PorP_SprF"/>
    <property type="match status" value="1"/>
</dbReference>
<dbReference type="Proteomes" id="UP000319209">
    <property type="component" value="Chromosome"/>
</dbReference>
<reference evidence="2 3" key="1">
    <citation type="submission" date="2019-07" db="EMBL/GenBank/DDBJ databases">
        <title>Genome sequencing for Formosa sp. PS13.</title>
        <authorList>
            <person name="Park S.-J."/>
        </authorList>
    </citation>
    <scope>NUCLEOTIDE SEQUENCE [LARGE SCALE GENOMIC DNA]</scope>
    <source>
        <strain evidence="2 3">PS13</strain>
    </source>
</reference>
<dbReference type="NCBIfam" id="TIGR03519">
    <property type="entry name" value="T9SS_PorP_fam"/>
    <property type="match status" value="1"/>
</dbReference>
<dbReference type="KEGG" id="fop:FNB79_16870"/>
<dbReference type="InterPro" id="IPR019861">
    <property type="entry name" value="PorP/SprF_Bacteroidetes"/>
</dbReference>
<dbReference type="EMBL" id="CP041637">
    <property type="protein sequence ID" value="QDO95572.1"/>
    <property type="molecule type" value="Genomic_DNA"/>
</dbReference>
<dbReference type="RefSeq" id="WP_143382478.1">
    <property type="nucleotide sequence ID" value="NZ_CP041637.1"/>
</dbReference>
<feature type="signal peptide" evidence="1">
    <location>
        <begin position="1"/>
        <end position="21"/>
    </location>
</feature>
<keyword evidence="1" id="KW-0732">Signal</keyword>
<feature type="chain" id="PRO_5022012745" evidence="1">
    <location>
        <begin position="22"/>
        <end position="321"/>
    </location>
</feature>
<name>A0A516GVM9_9FLAO</name>
<evidence type="ECO:0000313" key="2">
    <source>
        <dbReference type="EMBL" id="QDO95572.1"/>
    </source>
</evidence>
<dbReference type="PROSITE" id="PS51257">
    <property type="entry name" value="PROKAR_LIPOPROTEIN"/>
    <property type="match status" value="1"/>
</dbReference>
<gene>
    <name evidence="2" type="ORF">FNB79_16870</name>
</gene>
<sequence length="321" mass="36292">MKILKYNIVALALLSCTVGMAQQLPQFTQYMYNTISINPAYTGSRETLSVVGLHRSQWVGIDGAPTTQTLSVHSPLENEKIGVGGSFIHDELGAENFNYLYGSVSYTIQTGEKSKLAFGLNAGFTQYSLDQDFRLNNPDDPIIYGIEDRWSPNIGAGIYWHSQRWYLGLSAPRILNTDYNTNEYEALERVSYYLTGGYVWDIGSYTKFKPSFLVKATNGAPLSYDLTANFLFYDKMWIGGGFRHNSGVDGNQSNGTSDYTFRGTNAIAGIIDFQVSKQIRIGYTYESPINSEIKYYQSGTHELILMFELFKERRIKSPRYF</sequence>
<protein>
    <submittedName>
        <fullName evidence="2">Type IX secretion system membrane protein PorP/SprF</fullName>
    </submittedName>
</protein>
<dbReference type="AlphaFoldDB" id="A0A516GVM9"/>
<keyword evidence="3" id="KW-1185">Reference proteome</keyword>
<evidence type="ECO:0000256" key="1">
    <source>
        <dbReference type="SAM" id="SignalP"/>
    </source>
</evidence>
<evidence type="ECO:0000313" key="3">
    <source>
        <dbReference type="Proteomes" id="UP000319209"/>
    </source>
</evidence>
<proteinExistence type="predicted"/>
<accession>A0A516GVM9</accession>
<dbReference type="OrthoDB" id="1114455at2"/>
<organism evidence="2 3">
    <name type="scientific">Formosa sediminum</name>
    <dbReference type="NCBI Taxonomy" id="2594004"/>
    <lineage>
        <taxon>Bacteria</taxon>
        <taxon>Pseudomonadati</taxon>
        <taxon>Bacteroidota</taxon>
        <taxon>Flavobacteriia</taxon>
        <taxon>Flavobacteriales</taxon>
        <taxon>Flavobacteriaceae</taxon>
        <taxon>Formosa</taxon>
    </lineage>
</organism>